<comment type="caution">
    <text evidence="18">The sequence shown here is derived from an EMBL/GenBank/DDBJ whole genome shotgun (WGS) entry which is preliminary data.</text>
</comment>
<keyword evidence="11 15" id="KW-1133">Transmembrane helix</keyword>
<evidence type="ECO:0000256" key="12">
    <source>
        <dbReference type="ARBA" id="ARBA00023012"/>
    </source>
</evidence>
<dbReference type="InterPro" id="IPR050398">
    <property type="entry name" value="HssS/ArlS-like"/>
</dbReference>
<dbReference type="InterPro" id="IPR036890">
    <property type="entry name" value="HATPase_C_sf"/>
</dbReference>
<dbReference type="Proteomes" id="UP000276128">
    <property type="component" value="Unassembled WGS sequence"/>
</dbReference>
<dbReference type="EC" id="2.7.13.3" evidence="3"/>
<dbReference type="AlphaFoldDB" id="A0A3S0CFM0"/>
<evidence type="ECO:0000256" key="8">
    <source>
        <dbReference type="ARBA" id="ARBA00022741"/>
    </source>
</evidence>
<dbReference type="EMBL" id="RXHU01000005">
    <property type="protein sequence ID" value="RTE11605.1"/>
    <property type="molecule type" value="Genomic_DNA"/>
</dbReference>
<dbReference type="Gene3D" id="1.10.287.130">
    <property type="match status" value="1"/>
</dbReference>
<evidence type="ECO:0000256" key="5">
    <source>
        <dbReference type="ARBA" id="ARBA00022553"/>
    </source>
</evidence>
<dbReference type="PRINTS" id="PR00344">
    <property type="entry name" value="BCTRLSENSOR"/>
</dbReference>
<evidence type="ECO:0000313" key="19">
    <source>
        <dbReference type="Proteomes" id="UP000276128"/>
    </source>
</evidence>
<keyword evidence="10" id="KW-0067">ATP-binding</keyword>
<evidence type="ECO:0000256" key="6">
    <source>
        <dbReference type="ARBA" id="ARBA00022679"/>
    </source>
</evidence>
<dbReference type="CDD" id="cd06225">
    <property type="entry name" value="HAMP"/>
    <property type="match status" value="1"/>
</dbReference>
<evidence type="ECO:0000256" key="2">
    <source>
        <dbReference type="ARBA" id="ARBA00004651"/>
    </source>
</evidence>
<feature type="transmembrane region" description="Helical" evidence="15">
    <location>
        <begin position="12"/>
        <end position="33"/>
    </location>
</feature>
<evidence type="ECO:0000256" key="3">
    <source>
        <dbReference type="ARBA" id="ARBA00012438"/>
    </source>
</evidence>
<sequence>MVTKWRSRSVSLVLLGAVVVMWTLTLFAAANVYRDSKYFGADAYFKSADFQREISNLYALIQQVHIEAPHFSEKSREEQIGNNSYYNLEQDAQRLVQDRWNNIQQKYDSRIDTAKNRGDNDEVDRLEAEMDAKLQELTKEKNAAFEEKFKAAVEAKQKEFAVARKNLDSYKTSVYYTVKNERTAETFSNVSNDVWQKAQAQRSMMHTVELPSRELRYLNAYGADPMRGTLYILYPTIGSGNIQSDYLSYLSMQREAKNSVYIFIGILLLTLGLSAYVAKYRRADFSTEVYHRVMARVFPLDVRAWATFIAGAALFGVVMENDIFYAAPTYVSLYQVLVVALAAVLLLIVCSGLRGAVKLLQDPEMLAWEWQRSLTSSFWHTLQDSLEQRGLWFKLLVFTLIVGIMGFLPVVVAASEAEAVVVVFTFAWYILFLLIVLPYLMRKVKQLRAMIRGVEQMAQGNFDVMLPAKGRGQLSRMAMHINNMKYGLQLSLEKQRVSDRLKTELITNVSHDLKTPLTSIINYVDLLKKEGLSGEQSAHYLEVLDRKTQRLKVLIEDLFEASKMASGATELYWEKVDVAALLTQALAEFSDKIEASSLTFRVNVPYPHMYAMLDGKKTWRVFENLIANALKYALPGTRVYVSLMEDAERITFIIQNISQHELNFDAQELFERFKRGDQSRQTEGSGLGLAIARSIVELQGGTLAIDIDGDQFKVIAVFEKRLELAERAEG</sequence>
<keyword evidence="5" id="KW-0597">Phosphoprotein</keyword>
<accession>A0A3S0CFM0</accession>
<dbReference type="InterPro" id="IPR005467">
    <property type="entry name" value="His_kinase_dom"/>
</dbReference>
<dbReference type="PROSITE" id="PS50109">
    <property type="entry name" value="HIS_KIN"/>
    <property type="match status" value="1"/>
</dbReference>
<dbReference type="PANTHER" id="PTHR45528:SF1">
    <property type="entry name" value="SENSOR HISTIDINE KINASE CPXA"/>
    <property type="match status" value="1"/>
</dbReference>
<evidence type="ECO:0000256" key="7">
    <source>
        <dbReference type="ARBA" id="ARBA00022692"/>
    </source>
</evidence>
<dbReference type="SMART" id="SM00388">
    <property type="entry name" value="HisKA"/>
    <property type="match status" value="1"/>
</dbReference>
<evidence type="ECO:0000256" key="13">
    <source>
        <dbReference type="ARBA" id="ARBA00023136"/>
    </source>
</evidence>
<evidence type="ECO:0000256" key="15">
    <source>
        <dbReference type="SAM" id="Phobius"/>
    </source>
</evidence>
<evidence type="ECO:0000259" key="17">
    <source>
        <dbReference type="PROSITE" id="PS50885"/>
    </source>
</evidence>
<feature type="domain" description="HAMP" evidence="17">
    <location>
        <begin position="441"/>
        <end position="493"/>
    </location>
</feature>
<dbReference type="InterPro" id="IPR004358">
    <property type="entry name" value="Sig_transdc_His_kin-like_C"/>
</dbReference>
<feature type="transmembrane region" description="Helical" evidence="15">
    <location>
        <begin position="391"/>
        <end position="413"/>
    </location>
</feature>
<dbReference type="InterPro" id="IPR003660">
    <property type="entry name" value="HAMP_dom"/>
</dbReference>
<organism evidence="18 19">
    <name type="scientific">Paenibacillus whitsoniae</name>
    <dbReference type="NCBI Taxonomy" id="2496558"/>
    <lineage>
        <taxon>Bacteria</taxon>
        <taxon>Bacillati</taxon>
        <taxon>Bacillota</taxon>
        <taxon>Bacilli</taxon>
        <taxon>Bacillales</taxon>
        <taxon>Paenibacillaceae</taxon>
        <taxon>Paenibacillus</taxon>
    </lineage>
</organism>
<dbReference type="InterPro" id="IPR003661">
    <property type="entry name" value="HisK_dim/P_dom"/>
</dbReference>
<dbReference type="CDD" id="cd00082">
    <property type="entry name" value="HisKA"/>
    <property type="match status" value="1"/>
</dbReference>
<dbReference type="SMART" id="SM00387">
    <property type="entry name" value="HATPase_c"/>
    <property type="match status" value="1"/>
</dbReference>
<dbReference type="GO" id="GO:0000155">
    <property type="term" value="F:phosphorelay sensor kinase activity"/>
    <property type="evidence" value="ECO:0007669"/>
    <property type="project" value="InterPro"/>
</dbReference>
<comment type="catalytic activity">
    <reaction evidence="1">
        <text>ATP + protein L-histidine = ADP + protein N-phospho-L-histidine.</text>
        <dbReference type="EC" id="2.7.13.3"/>
    </reaction>
</comment>
<dbReference type="PANTHER" id="PTHR45528">
    <property type="entry name" value="SENSOR HISTIDINE KINASE CPXA"/>
    <property type="match status" value="1"/>
</dbReference>
<evidence type="ECO:0000256" key="11">
    <source>
        <dbReference type="ARBA" id="ARBA00022989"/>
    </source>
</evidence>
<dbReference type="GO" id="GO:0005524">
    <property type="term" value="F:ATP binding"/>
    <property type="evidence" value="ECO:0007669"/>
    <property type="project" value="UniProtKB-KW"/>
</dbReference>
<evidence type="ECO:0000256" key="4">
    <source>
        <dbReference type="ARBA" id="ARBA00022475"/>
    </source>
</evidence>
<gene>
    <name evidence="18" type="ORF">EJQ19_00860</name>
</gene>
<dbReference type="PROSITE" id="PS50885">
    <property type="entry name" value="HAMP"/>
    <property type="match status" value="1"/>
</dbReference>
<reference evidence="18 19" key="1">
    <citation type="submission" date="2018-12" db="EMBL/GenBank/DDBJ databases">
        <title>Bacillus ochoae sp. nov., Paenibacillus whitsoniae sp. nov., Paenibacillus spiritus sp. nov. Isolated from the Mars Exploration Rover during spacecraft assembly.</title>
        <authorList>
            <person name="Seuylemezian A."/>
            <person name="Vaishampayan P."/>
        </authorList>
    </citation>
    <scope>NUCLEOTIDE SEQUENCE [LARGE SCALE GENOMIC DNA]</scope>
    <source>
        <strain evidence="18 19">MER 54</strain>
    </source>
</reference>
<keyword evidence="9" id="KW-0418">Kinase</keyword>
<feature type="domain" description="Histidine kinase" evidence="16">
    <location>
        <begin position="508"/>
        <end position="726"/>
    </location>
</feature>
<protein>
    <recommendedName>
        <fullName evidence="3">histidine kinase</fullName>
        <ecNumber evidence="3">2.7.13.3</ecNumber>
    </recommendedName>
</protein>
<feature type="coiled-coil region" evidence="14">
    <location>
        <begin position="116"/>
        <end position="147"/>
    </location>
</feature>
<keyword evidence="4" id="KW-1003">Cell membrane</keyword>
<feature type="transmembrane region" description="Helical" evidence="15">
    <location>
        <begin position="260"/>
        <end position="279"/>
    </location>
</feature>
<evidence type="ECO:0000259" key="16">
    <source>
        <dbReference type="PROSITE" id="PS50109"/>
    </source>
</evidence>
<keyword evidence="7 15" id="KW-0812">Transmembrane</keyword>
<dbReference type="Gene3D" id="6.10.340.10">
    <property type="match status" value="1"/>
</dbReference>
<keyword evidence="19" id="KW-1185">Reference proteome</keyword>
<dbReference type="RefSeq" id="WP_126139324.1">
    <property type="nucleotide sequence ID" value="NZ_RXHU01000005.1"/>
</dbReference>
<dbReference type="SUPFAM" id="SSF47384">
    <property type="entry name" value="Homodimeric domain of signal transducing histidine kinase"/>
    <property type="match status" value="1"/>
</dbReference>
<evidence type="ECO:0000313" key="18">
    <source>
        <dbReference type="EMBL" id="RTE11605.1"/>
    </source>
</evidence>
<dbReference type="FunFam" id="1.10.287.130:FF:000008">
    <property type="entry name" value="Two-component sensor histidine kinase"/>
    <property type="match status" value="1"/>
</dbReference>
<proteinExistence type="predicted"/>
<keyword evidence="6" id="KW-0808">Transferase</keyword>
<keyword evidence="13 15" id="KW-0472">Membrane</keyword>
<dbReference type="InterPro" id="IPR036097">
    <property type="entry name" value="HisK_dim/P_sf"/>
</dbReference>
<comment type="subcellular location">
    <subcellularLocation>
        <location evidence="2">Cell membrane</location>
        <topology evidence="2">Multi-pass membrane protein</topology>
    </subcellularLocation>
</comment>
<dbReference type="InterPro" id="IPR003594">
    <property type="entry name" value="HATPase_dom"/>
</dbReference>
<feature type="transmembrane region" description="Helical" evidence="15">
    <location>
        <begin position="331"/>
        <end position="353"/>
    </location>
</feature>
<keyword evidence="14" id="KW-0175">Coiled coil</keyword>
<evidence type="ECO:0000256" key="10">
    <source>
        <dbReference type="ARBA" id="ARBA00022840"/>
    </source>
</evidence>
<feature type="transmembrane region" description="Helical" evidence="15">
    <location>
        <begin position="419"/>
        <end position="440"/>
    </location>
</feature>
<evidence type="ECO:0000256" key="14">
    <source>
        <dbReference type="SAM" id="Coils"/>
    </source>
</evidence>
<dbReference type="SUPFAM" id="SSF55874">
    <property type="entry name" value="ATPase domain of HSP90 chaperone/DNA topoisomerase II/histidine kinase"/>
    <property type="match status" value="1"/>
</dbReference>
<keyword evidence="8" id="KW-0547">Nucleotide-binding</keyword>
<dbReference type="Pfam" id="PF02518">
    <property type="entry name" value="HATPase_c"/>
    <property type="match status" value="1"/>
</dbReference>
<evidence type="ECO:0000256" key="1">
    <source>
        <dbReference type="ARBA" id="ARBA00000085"/>
    </source>
</evidence>
<evidence type="ECO:0000256" key="9">
    <source>
        <dbReference type="ARBA" id="ARBA00022777"/>
    </source>
</evidence>
<dbReference type="GO" id="GO:0005886">
    <property type="term" value="C:plasma membrane"/>
    <property type="evidence" value="ECO:0007669"/>
    <property type="project" value="UniProtKB-SubCell"/>
</dbReference>
<dbReference type="Pfam" id="PF00512">
    <property type="entry name" value="HisKA"/>
    <property type="match status" value="1"/>
</dbReference>
<keyword evidence="12" id="KW-0902">Two-component regulatory system</keyword>
<name>A0A3S0CFM0_9BACL</name>
<dbReference type="Gene3D" id="3.30.565.10">
    <property type="entry name" value="Histidine kinase-like ATPase, C-terminal domain"/>
    <property type="match status" value="1"/>
</dbReference>
<feature type="transmembrane region" description="Helical" evidence="15">
    <location>
        <begin position="300"/>
        <end position="319"/>
    </location>
</feature>
<dbReference type="OrthoDB" id="9792991at2"/>
<dbReference type="FunFam" id="3.30.565.10:FF:000013">
    <property type="entry name" value="Two-component sensor histidine kinase"/>
    <property type="match status" value="1"/>
</dbReference>